<comment type="similarity">
    <text evidence="1">Belongs to the serine-aspartate repeat-containing protein (SDr) family.</text>
</comment>
<evidence type="ECO:0000313" key="10">
    <source>
        <dbReference type="Proteomes" id="UP000260773"/>
    </source>
</evidence>
<dbReference type="RefSeq" id="WP_117527331.1">
    <property type="nucleotide sequence ID" value="NZ_JAQENQ010000003.1"/>
</dbReference>
<proteinExistence type="inferred from homology"/>
<dbReference type="PANTHER" id="PTHR36108">
    <property type="entry name" value="COLOSSIN-B-RELATED"/>
    <property type="match status" value="1"/>
</dbReference>
<dbReference type="Proteomes" id="UP000260773">
    <property type="component" value="Unassembled WGS sequence"/>
</dbReference>
<dbReference type="Gene3D" id="2.60.40.10">
    <property type="entry name" value="Immunoglobulins"/>
    <property type="match status" value="2"/>
</dbReference>
<dbReference type="EMBL" id="QVEP01000006">
    <property type="protein sequence ID" value="RGB81292.1"/>
    <property type="molecule type" value="Genomic_DNA"/>
</dbReference>
<keyword evidence="5" id="KW-0812">Transmembrane</keyword>
<dbReference type="SUPFAM" id="SSF49478">
    <property type="entry name" value="Cna protein B-type domain"/>
    <property type="match status" value="2"/>
</dbReference>
<organism evidence="9 10">
    <name type="scientific">Coprococcus catus</name>
    <dbReference type="NCBI Taxonomy" id="116085"/>
    <lineage>
        <taxon>Bacteria</taxon>
        <taxon>Bacillati</taxon>
        <taxon>Bacillota</taxon>
        <taxon>Clostridia</taxon>
        <taxon>Lachnospirales</taxon>
        <taxon>Lachnospiraceae</taxon>
        <taxon>Coprococcus</taxon>
    </lineage>
</organism>
<evidence type="ECO:0000256" key="3">
    <source>
        <dbReference type="ARBA" id="ARBA00022729"/>
    </source>
</evidence>
<dbReference type="InterPro" id="IPR013783">
    <property type="entry name" value="Ig-like_fold"/>
</dbReference>
<sequence>MRRKKRTGILTFLVFLIFVFSMVVWASDGIEGERMDTEDTETESVIRESEGRESQIQEESEGIAGETFTENDVETETGIEDSYVYDGEVFSEVNEYSARAVTKGKIDYTYWAIHQGAGFGNILEDGRDLDHVGCIMLKVGNTWKTAYCVHHNADLKGGHEYADTASYLTDSNKKRLTGLALYYGFRFSGWNPDKKTVPGDSDKGKYTATQVMIWMIERGWYTYDANTYAFQLNTKAINAAKKICDKSDQSPVGSSYDYFKTIYSKMQTFGTVPSFTYRSENSAQIRNMGYDFQTNQYVLKLTDTNNVLSMYDVSEVPNGVTAQKTGNTLNLYSSVPITSAGVIKLSKKSFKAETAVTVWSDQTISGYQQIGTYKEPETADLNTYLKITAQSVTMTAEKVWNDSDNIYGKRPSELMVDLYRGQSKGDKAVLVKTVILNAENEWQFTVSDLPQKDSAGGHIYYMFTEREAAGYTAETTESTAGTRHWKFTFTNTLNSGHLQLLKKSSDEALTGGNPCYTLLNAEYGVYTDRNCTNSVGDLITGESGWSNTLTSLATGTYYVKERKKPSGYRTDDAVHEVVINEGETTVITLTDEPITSWGQFRIEKSASDGASVSDTIPLTGAEFTIDYYGETGVTKENISDKVPLKTWVVAVKKTFDGQNTLYKAELEDTYLIAEKSDELFRDRMGKAVLPLGTIAIRETKAAEGYLLQGYVDDADGRRLNNYPGESVIINLADDGESASFFGEDGLKYSNPVFRVTNELHKCSIQIMKSTADEKPLENVIFGLYDESRQKILESQTNQDGRIIFSGLLPGKYWLKEEKTGNGNQLLKEPMEIVLPMVLTEQEVEKLKIDKSQLVYDENQQVFKLYDRIFEISNAGNLVLPMTGGDGLVLPDILFLAAALLLIIGVCSFVYRKGKITAR</sequence>
<feature type="domain" description="Thioester" evidence="7">
    <location>
        <begin position="146"/>
        <end position="247"/>
    </location>
</feature>
<feature type="domain" description="SpaA-like prealbumin fold" evidence="8">
    <location>
        <begin position="518"/>
        <end position="592"/>
    </location>
</feature>
<evidence type="ECO:0000256" key="1">
    <source>
        <dbReference type="ARBA" id="ARBA00007257"/>
    </source>
</evidence>
<dbReference type="InterPro" id="IPR041033">
    <property type="entry name" value="SpaA_PFL_dom_1"/>
</dbReference>
<evidence type="ECO:0000259" key="7">
    <source>
        <dbReference type="Pfam" id="PF08341"/>
    </source>
</evidence>
<keyword evidence="3" id="KW-0732">Signal</keyword>
<reference evidence="9 10" key="1">
    <citation type="submission" date="2018-08" db="EMBL/GenBank/DDBJ databases">
        <title>A genome reference for cultivated species of the human gut microbiota.</title>
        <authorList>
            <person name="Zou Y."/>
            <person name="Xue W."/>
            <person name="Luo G."/>
        </authorList>
    </citation>
    <scope>NUCLEOTIDE SEQUENCE [LARGE SCALE GENOMIC DNA]</scope>
    <source>
        <strain evidence="9 10">AF45-17</strain>
    </source>
</reference>
<dbReference type="Pfam" id="PF17802">
    <property type="entry name" value="SpaA"/>
    <property type="match status" value="2"/>
</dbReference>
<evidence type="ECO:0000256" key="4">
    <source>
        <dbReference type="SAM" id="MobiDB-lite"/>
    </source>
</evidence>
<evidence type="ECO:0000256" key="2">
    <source>
        <dbReference type="ARBA" id="ARBA00022525"/>
    </source>
</evidence>
<feature type="region of interest" description="Disordered" evidence="4">
    <location>
        <begin position="33"/>
        <end position="53"/>
    </location>
</feature>
<keyword evidence="5" id="KW-0472">Membrane</keyword>
<dbReference type="AlphaFoldDB" id="A0A3E2TR51"/>
<feature type="domain" description="CNA-B" evidence="6">
    <location>
        <begin position="395"/>
        <end position="491"/>
    </location>
</feature>
<gene>
    <name evidence="9" type="ORF">DW070_03890</name>
</gene>
<dbReference type="CDD" id="cd00222">
    <property type="entry name" value="CollagenBindB"/>
    <property type="match status" value="1"/>
</dbReference>
<keyword evidence="2" id="KW-0964">Secreted</keyword>
<keyword evidence="5" id="KW-1133">Transmembrane helix</keyword>
<dbReference type="PANTHER" id="PTHR36108:SF13">
    <property type="entry name" value="COLOSSIN-B-RELATED"/>
    <property type="match status" value="1"/>
</dbReference>
<feature type="domain" description="SpaA-like prealbumin fold" evidence="8">
    <location>
        <begin position="763"/>
        <end position="835"/>
    </location>
</feature>
<accession>A0A3E2TR51</accession>
<evidence type="ECO:0000259" key="6">
    <source>
        <dbReference type="Pfam" id="PF05738"/>
    </source>
</evidence>
<evidence type="ECO:0000256" key="5">
    <source>
        <dbReference type="SAM" id="Phobius"/>
    </source>
</evidence>
<dbReference type="Pfam" id="PF05738">
    <property type="entry name" value="Cna_B"/>
    <property type="match status" value="1"/>
</dbReference>
<name>A0A3E2TR51_9FIRM</name>
<comment type="caution">
    <text evidence="9">The sequence shown here is derived from an EMBL/GenBank/DDBJ whole genome shotgun (WGS) entry which is preliminary data.</text>
</comment>
<dbReference type="InterPro" id="IPR008454">
    <property type="entry name" value="Collagen-bd_Cna-like_B-typ_dom"/>
</dbReference>
<evidence type="ECO:0000313" key="9">
    <source>
        <dbReference type="EMBL" id="RGB81292.1"/>
    </source>
</evidence>
<dbReference type="Pfam" id="PF08341">
    <property type="entry name" value="TED"/>
    <property type="match status" value="1"/>
</dbReference>
<feature type="compositionally biased region" description="Basic and acidic residues" evidence="4">
    <location>
        <begin position="44"/>
        <end position="53"/>
    </location>
</feature>
<protein>
    <submittedName>
        <fullName evidence="9">Cna B-type domain-containing protein</fullName>
    </submittedName>
</protein>
<evidence type="ECO:0000259" key="8">
    <source>
        <dbReference type="Pfam" id="PF17802"/>
    </source>
</evidence>
<dbReference type="Gene3D" id="2.60.40.1140">
    <property type="entry name" value="Collagen-binding surface protein Cna, B-type domain"/>
    <property type="match status" value="1"/>
</dbReference>
<feature type="transmembrane region" description="Helical" evidence="5">
    <location>
        <begin position="892"/>
        <end position="910"/>
    </location>
</feature>
<dbReference type="InterPro" id="IPR013552">
    <property type="entry name" value="Thioester_dom"/>
</dbReference>